<dbReference type="Proteomes" id="UP001589830">
    <property type="component" value="Unassembled WGS sequence"/>
</dbReference>
<dbReference type="EMBL" id="JBHLTW010000043">
    <property type="protein sequence ID" value="MFC0596557.1"/>
    <property type="molecule type" value="Genomic_DNA"/>
</dbReference>
<proteinExistence type="predicted"/>
<evidence type="ECO:0000313" key="2">
    <source>
        <dbReference type="Proteomes" id="UP001589830"/>
    </source>
</evidence>
<sequence length="140" mass="15507">MAKRNTPSKRQLELRLSGQLFEIPLLWDVLLIGRHAPIGPEAARRMAESLAPGQFTLLKVEKGPVEALLVRKNLLQALEPKALEEVLLEELAPLLSEEQVVRAQVEVVLYTGRTIRLDFPPSVIRSDTIHAATLATQAMG</sequence>
<gene>
    <name evidence="1" type="ORF">ACFFFP_10345</name>
</gene>
<name>A0ABV6Q360_9DEIN</name>
<organism evidence="1 2">
    <name type="scientific">Thermus composti</name>
    <dbReference type="NCBI Taxonomy" id="532059"/>
    <lineage>
        <taxon>Bacteria</taxon>
        <taxon>Thermotogati</taxon>
        <taxon>Deinococcota</taxon>
        <taxon>Deinococci</taxon>
        <taxon>Thermales</taxon>
        <taxon>Thermaceae</taxon>
        <taxon>Thermus</taxon>
    </lineage>
</organism>
<accession>A0ABV6Q360</accession>
<protein>
    <submittedName>
        <fullName evidence="1">Uncharacterized protein</fullName>
    </submittedName>
</protein>
<keyword evidence="2" id="KW-1185">Reference proteome</keyword>
<dbReference type="RefSeq" id="WP_385884508.1">
    <property type="nucleotide sequence ID" value="NZ_JBHLTW010000043.1"/>
</dbReference>
<comment type="caution">
    <text evidence="1">The sequence shown here is derived from an EMBL/GenBank/DDBJ whole genome shotgun (WGS) entry which is preliminary data.</text>
</comment>
<reference evidence="1 2" key="1">
    <citation type="submission" date="2024-09" db="EMBL/GenBank/DDBJ databases">
        <authorList>
            <person name="Sun Q."/>
            <person name="Mori K."/>
        </authorList>
    </citation>
    <scope>NUCLEOTIDE SEQUENCE [LARGE SCALE GENOMIC DNA]</scope>
    <source>
        <strain evidence="1 2">NCAIM B.02340</strain>
    </source>
</reference>
<evidence type="ECO:0000313" key="1">
    <source>
        <dbReference type="EMBL" id="MFC0596557.1"/>
    </source>
</evidence>
<feature type="non-terminal residue" evidence="1">
    <location>
        <position position="140"/>
    </location>
</feature>